<gene>
    <name evidence="1" type="ORF">AO353_27950</name>
</gene>
<reference evidence="1 2" key="2">
    <citation type="journal article" date="2018" name="Nature">
        <title>Mutant phenotypes for thousands of bacterial genes of unknown function.</title>
        <authorList>
            <person name="Price M.N."/>
            <person name="Wetmore K.M."/>
            <person name="Waters R.J."/>
            <person name="Callaghan M."/>
            <person name="Ray J."/>
            <person name="Liu H."/>
            <person name="Kuehl J.V."/>
            <person name="Melnyk R.A."/>
            <person name="Lamson J.S."/>
            <person name="Suh Y."/>
            <person name="Carlson H.K."/>
            <person name="Esquivel Z."/>
            <person name="Sadeeshkumar H."/>
            <person name="Chakraborty R."/>
            <person name="Zane G.M."/>
            <person name="Rubin B.E."/>
            <person name="Wall J.D."/>
            <person name="Visel A."/>
            <person name="Bristow J."/>
            <person name="Blow M.J."/>
            <person name="Arkin A.P."/>
            <person name="Deutschbauer A.M."/>
        </authorList>
    </citation>
    <scope>NUCLEOTIDE SEQUENCE [LARGE SCALE GENOMIC DNA]</scope>
    <source>
        <strain evidence="1 2">FW300-N2E3</strain>
    </source>
</reference>
<evidence type="ECO:0000313" key="1">
    <source>
        <dbReference type="EMBL" id="ALI04701.1"/>
    </source>
</evidence>
<organism evidence="1 2">
    <name type="scientific">Pseudomonas fluorescens</name>
    <dbReference type="NCBI Taxonomy" id="294"/>
    <lineage>
        <taxon>Bacteria</taxon>
        <taxon>Pseudomonadati</taxon>
        <taxon>Pseudomonadota</taxon>
        <taxon>Gammaproteobacteria</taxon>
        <taxon>Pseudomonadales</taxon>
        <taxon>Pseudomonadaceae</taxon>
        <taxon>Pseudomonas</taxon>
    </lineage>
</organism>
<dbReference type="EMBL" id="CP012830">
    <property type="protein sequence ID" value="ALI04701.1"/>
    <property type="molecule type" value="Genomic_DNA"/>
</dbReference>
<dbReference type="Proteomes" id="UP000066487">
    <property type="component" value="Chromosome"/>
</dbReference>
<proteinExistence type="predicted"/>
<sequence length="103" mass="11650">MIDQLWRGSLLPLGREATLKPATASIQMERDCRITTASQSSGSKLPRHRFCVRRAFLLMDGFLEKQFLQGKKRPGATEVAPGVLPVSERISWVRTLTVERLRV</sequence>
<evidence type="ECO:0000313" key="2">
    <source>
        <dbReference type="Proteomes" id="UP000066487"/>
    </source>
</evidence>
<reference evidence="2" key="1">
    <citation type="submission" date="2015-09" db="EMBL/GenBank/DDBJ databases">
        <title>Whole genome sequence of Pseudomonas fluorescens FW300-N2E3.</title>
        <authorList>
            <person name="Ray J."/>
            <person name="Melnyk R."/>
            <person name="Deutschbauer A."/>
        </authorList>
    </citation>
    <scope>NUCLEOTIDE SEQUENCE [LARGE SCALE GENOMIC DNA]</scope>
    <source>
        <strain evidence="2">FW300-N2E3</strain>
    </source>
</reference>
<protein>
    <submittedName>
        <fullName evidence="1">Uncharacterized protein</fullName>
    </submittedName>
</protein>
<accession>A0A0N9X251</accession>
<name>A0A0N9X251_PSEFL</name>
<dbReference type="AlphaFoldDB" id="A0A0N9X251"/>